<name>A0ABW1V3D9_9BACL</name>
<gene>
    <name evidence="2" type="ORF">ACFP56_10680</name>
</gene>
<dbReference type="InterPro" id="IPR025377">
    <property type="entry name" value="DUF4367"/>
</dbReference>
<feature type="domain" description="DUF4367" evidence="1">
    <location>
        <begin position="131"/>
        <end position="215"/>
    </location>
</feature>
<evidence type="ECO:0000313" key="3">
    <source>
        <dbReference type="Proteomes" id="UP001596233"/>
    </source>
</evidence>
<proteinExistence type="predicted"/>
<sequence>MEIKNKEGNVIGKIEFQSLENNNVIDNIILDLKPGDGKAIYTANANGNNFTQQTNYAAIKWNGNFDELLNGLQPWKPLFPKHTVEEINVYYGFDNLSPSEIDDMANESVQTGKNVIVRDLKPNNTIVGVKIVYRSDIGTYILQIFGTTKSRINISADEHDKITKVVVRGNEGFFISNNDNNQLIWIEEDANGKSLQYEMIGVGSQKDFFSIAESMI</sequence>
<dbReference type="RefSeq" id="WP_379234184.1">
    <property type="nucleotide sequence ID" value="NZ_JBHSTE010000003.1"/>
</dbReference>
<comment type="caution">
    <text evidence="2">The sequence shown here is derived from an EMBL/GenBank/DDBJ whole genome shotgun (WGS) entry which is preliminary data.</text>
</comment>
<reference evidence="3" key="1">
    <citation type="journal article" date="2019" name="Int. J. Syst. Evol. Microbiol.">
        <title>The Global Catalogue of Microorganisms (GCM) 10K type strain sequencing project: providing services to taxonomists for standard genome sequencing and annotation.</title>
        <authorList>
            <consortium name="The Broad Institute Genomics Platform"/>
            <consortium name="The Broad Institute Genome Sequencing Center for Infectious Disease"/>
            <person name="Wu L."/>
            <person name="Ma J."/>
        </authorList>
    </citation>
    <scope>NUCLEOTIDE SEQUENCE [LARGE SCALE GENOMIC DNA]</scope>
    <source>
        <strain evidence="3">PCU 280</strain>
    </source>
</reference>
<evidence type="ECO:0000259" key="1">
    <source>
        <dbReference type="Pfam" id="PF14285"/>
    </source>
</evidence>
<evidence type="ECO:0000313" key="2">
    <source>
        <dbReference type="EMBL" id="MFC6333090.1"/>
    </source>
</evidence>
<accession>A0ABW1V3D9</accession>
<keyword evidence="3" id="KW-1185">Reference proteome</keyword>
<dbReference type="Pfam" id="PF14285">
    <property type="entry name" value="DUF4367"/>
    <property type="match status" value="1"/>
</dbReference>
<protein>
    <recommendedName>
        <fullName evidence="1">DUF4367 domain-containing protein</fullName>
    </recommendedName>
</protein>
<organism evidence="2 3">
    <name type="scientific">Paenibacillus septentrionalis</name>
    <dbReference type="NCBI Taxonomy" id="429342"/>
    <lineage>
        <taxon>Bacteria</taxon>
        <taxon>Bacillati</taxon>
        <taxon>Bacillota</taxon>
        <taxon>Bacilli</taxon>
        <taxon>Bacillales</taxon>
        <taxon>Paenibacillaceae</taxon>
        <taxon>Paenibacillus</taxon>
    </lineage>
</organism>
<dbReference type="EMBL" id="JBHSTE010000003">
    <property type="protein sequence ID" value="MFC6333090.1"/>
    <property type="molecule type" value="Genomic_DNA"/>
</dbReference>
<dbReference type="Proteomes" id="UP001596233">
    <property type="component" value="Unassembled WGS sequence"/>
</dbReference>